<dbReference type="GO" id="GO:0005829">
    <property type="term" value="C:cytosol"/>
    <property type="evidence" value="ECO:0007669"/>
    <property type="project" value="TreeGrafter"/>
</dbReference>
<accession>C7GWC3</accession>
<keyword evidence="6 9" id="KW-0067">ATP-binding</keyword>
<keyword evidence="3" id="KW-0808">Transferase</keyword>
<evidence type="ECO:0000313" key="13">
    <source>
        <dbReference type="Proteomes" id="UP000008073"/>
    </source>
</evidence>
<dbReference type="InterPro" id="IPR000719">
    <property type="entry name" value="Prot_kinase_dom"/>
</dbReference>
<feature type="compositionally biased region" description="Polar residues" evidence="10">
    <location>
        <begin position="113"/>
        <end position="122"/>
    </location>
</feature>
<gene>
    <name evidence="12" type="primary">HRK1</name>
    <name evidence="12" type="ORF">C1Q_04782</name>
</gene>
<dbReference type="Proteomes" id="UP000008073">
    <property type="component" value="Unassembled WGS sequence"/>
</dbReference>
<evidence type="ECO:0000256" key="7">
    <source>
        <dbReference type="ARBA" id="ARBA00047899"/>
    </source>
</evidence>
<sequence>MPNLLSRNPFHGHHNDHHHDRENSSNNPPQLIRSSKSFLNFIGRKQSNDSLRSEKSTDSMKSTTTTTNYTTTNLNNNTHSHSNATSISTNNYNNNYETNHHHNISHGLHDYTSPASPKQTHSMAELKRFFRPSVNKKLSMSQLRSKKHSTHSPPPSKSTSTVNLNNHYRAQHPHGFTDHYAHTQSAIPPSTDSSLSLSNNINIYHDDCILAQKYGKLGKLLGSGAGGSVKVLVRPTDGATFAVKEFRPRKPNESVKEYAKKCTAEFCIGSTLHHPNVIETVDVFSDSKQNKYYEVMEYCPIDFFAVVMTGKMSRGEINCCLKQLTEGVKYLHSMGLAHRDLKLDNCVMTSQGILKLIDFGSAVVFRYPFEDGVTMAHGIVGSDPYLAPEVITSTKSYDPQCVDIWSIGIIYCCMMLKRFPWKAPRDSDDNFRLYCMPDDIEHDYVESARHHEELLKERKEKRQRFLNHSDCSAINQQQPAHESNLKTVQNQVPNTPASIQGKSDNKPDIVEEETEENKEDDSNNDKESTPDNDKESTIDIKISKNENKSTVVTANPKKVDADADADCDANGDSNGRVDCKANSDCNDKTDCNANNYCSNESDCNAKVDTNVNTAANANPDMVPQNNPLQQQQQQQQQQHNHHQHQNQDKAHSIASDNKSSQQHRGPHHKKIIHGPYRLLRLLPHASRPIMSRILQVDPKKRATLDDIFNDEWFAAIAACTMDSKNKVIRAPGHHHTLVREENAHLETYKV</sequence>
<name>C7GWC3_YEAS2</name>
<evidence type="ECO:0000256" key="4">
    <source>
        <dbReference type="ARBA" id="ARBA00022741"/>
    </source>
</evidence>
<dbReference type="PROSITE" id="PS00107">
    <property type="entry name" value="PROTEIN_KINASE_ATP"/>
    <property type="match status" value="1"/>
</dbReference>
<feature type="region of interest" description="Disordered" evidence="10">
    <location>
        <begin position="45"/>
        <end position="192"/>
    </location>
</feature>
<feature type="compositionally biased region" description="Basic and acidic residues" evidence="10">
    <location>
        <begin position="520"/>
        <end position="547"/>
    </location>
</feature>
<dbReference type="EMBL" id="ACFL01000381">
    <property type="protein sequence ID" value="EEU04835.1"/>
    <property type="molecule type" value="Genomic_DNA"/>
</dbReference>
<feature type="region of interest" description="Disordered" evidence="10">
    <location>
        <begin position="493"/>
        <end position="556"/>
    </location>
</feature>
<dbReference type="Pfam" id="PF00069">
    <property type="entry name" value="Pkinase"/>
    <property type="match status" value="1"/>
</dbReference>
<feature type="compositionally biased region" description="Polar residues" evidence="10">
    <location>
        <begin position="493"/>
        <end position="502"/>
    </location>
</feature>
<organism evidence="12 13">
    <name type="scientific">Saccharomyces cerevisiae (strain JAY291)</name>
    <name type="common">Baker's yeast</name>
    <dbReference type="NCBI Taxonomy" id="574961"/>
    <lineage>
        <taxon>Eukaryota</taxon>
        <taxon>Fungi</taxon>
        <taxon>Dikarya</taxon>
        <taxon>Ascomycota</taxon>
        <taxon>Saccharomycotina</taxon>
        <taxon>Saccharomycetes</taxon>
        <taxon>Saccharomycetales</taxon>
        <taxon>Saccharomycetaceae</taxon>
        <taxon>Saccharomyces</taxon>
    </lineage>
</organism>
<proteinExistence type="predicted"/>
<dbReference type="SUPFAM" id="SSF56112">
    <property type="entry name" value="Protein kinase-like (PK-like)"/>
    <property type="match status" value="1"/>
</dbReference>
<evidence type="ECO:0000256" key="8">
    <source>
        <dbReference type="ARBA" id="ARBA00048679"/>
    </source>
</evidence>
<dbReference type="GO" id="GO:0005524">
    <property type="term" value="F:ATP binding"/>
    <property type="evidence" value="ECO:0007669"/>
    <property type="project" value="UniProtKB-UniRule"/>
</dbReference>
<feature type="region of interest" description="Disordered" evidence="10">
    <location>
        <begin position="614"/>
        <end position="671"/>
    </location>
</feature>
<dbReference type="Gene3D" id="1.10.510.10">
    <property type="entry name" value="Transferase(Phosphotransferase) domain 1"/>
    <property type="match status" value="2"/>
</dbReference>
<dbReference type="PROSITE" id="PS50011">
    <property type="entry name" value="PROTEIN_KINASE_DOM"/>
    <property type="match status" value="1"/>
</dbReference>
<evidence type="ECO:0000256" key="1">
    <source>
        <dbReference type="ARBA" id="ARBA00012513"/>
    </source>
</evidence>
<dbReference type="InterPro" id="IPR011009">
    <property type="entry name" value="Kinase-like_dom_sf"/>
</dbReference>
<dbReference type="EC" id="2.7.11.1" evidence="1"/>
<keyword evidence="2" id="KW-0723">Serine/threonine-protein kinase</keyword>
<feature type="compositionally biased region" description="Low complexity" evidence="10">
    <location>
        <begin position="59"/>
        <end position="97"/>
    </location>
</feature>
<evidence type="ECO:0000256" key="3">
    <source>
        <dbReference type="ARBA" id="ARBA00022679"/>
    </source>
</evidence>
<feature type="compositionally biased region" description="Low complexity" evidence="10">
    <location>
        <begin position="614"/>
        <end position="638"/>
    </location>
</feature>
<dbReference type="FunFam" id="1.10.510.10:FF:001502">
    <property type="entry name" value="Serine/threonine-protein kinase HRK1"/>
    <property type="match status" value="1"/>
</dbReference>
<feature type="compositionally biased region" description="Polar residues" evidence="10">
    <location>
        <begin position="654"/>
        <end position="663"/>
    </location>
</feature>
<dbReference type="InterPro" id="IPR008271">
    <property type="entry name" value="Ser/Thr_kinase_AS"/>
</dbReference>
<feature type="compositionally biased region" description="Acidic residues" evidence="10">
    <location>
        <begin position="510"/>
        <end position="519"/>
    </location>
</feature>
<feature type="binding site" evidence="9">
    <location>
        <position position="250"/>
    </location>
    <ligand>
        <name>ATP</name>
        <dbReference type="ChEBI" id="CHEBI:30616"/>
    </ligand>
</feature>
<keyword evidence="5" id="KW-0418">Kinase</keyword>
<dbReference type="PANTHER" id="PTHR24343:SF137">
    <property type="entry name" value="SERINE_THREONINE-PROTEIN KINASE HRK1"/>
    <property type="match status" value="1"/>
</dbReference>
<dbReference type="PROSITE" id="PS00108">
    <property type="entry name" value="PROTEIN_KINASE_ST"/>
    <property type="match status" value="1"/>
</dbReference>
<feature type="domain" description="Protein kinase" evidence="11">
    <location>
        <begin position="215"/>
        <end position="713"/>
    </location>
</feature>
<comment type="catalytic activity">
    <reaction evidence="7">
        <text>L-threonyl-[protein] + ATP = O-phospho-L-threonyl-[protein] + ADP + H(+)</text>
        <dbReference type="Rhea" id="RHEA:46608"/>
        <dbReference type="Rhea" id="RHEA-COMP:11060"/>
        <dbReference type="Rhea" id="RHEA-COMP:11605"/>
        <dbReference type="ChEBI" id="CHEBI:15378"/>
        <dbReference type="ChEBI" id="CHEBI:30013"/>
        <dbReference type="ChEBI" id="CHEBI:30616"/>
        <dbReference type="ChEBI" id="CHEBI:61977"/>
        <dbReference type="ChEBI" id="CHEBI:456216"/>
        <dbReference type="EC" id="2.7.11.1"/>
    </reaction>
</comment>
<evidence type="ECO:0000256" key="2">
    <source>
        <dbReference type="ARBA" id="ARBA00022527"/>
    </source>
</evidence>
<feature type="compositionally biased region" description="Polar residues" evidence="10">
    <location>
        <begin position="182"/>
        <end position="192"/>
    </location>
</feature>
<dbReference type="InterPro" id="IPR017441">
    <property type="entry name" value="Protein_kinase_ATP_BS"/>
</dbReference>
<evidence type="ECO:0000256" key="9">
    <source>
        <dbReference type="PROSITE-ProRule" id="PRU10141"/>
    </source>
</evidence>
<dbReference type="OrthoDB" id="6513151at2759"/>
<dbReference type="SMART" id="SM00220">
    <property type="entry name" value="S_TKc"/>
    <property type="match status" value="1"/>
</dbReference>
<comment type="catalytic activity">
    <reaction evidence="8">
        <text>L-seryl-[protein] + ATP = O-phospho-L-seryl-[protein] + ADP + H(+)</text>
        <dbReference type="Rhea" id="RHEA:17989"/>
        <dbReference type="Rhea" id="RHEA-COMP:9863"/>
        <dbReference type="Rhea" id="RHEA-COMP:11604"/>
        <dbReference type="ChEBI" id="CHEBI:15378"/>
        <dbReference type="ChEBI" id="CHEBI:29999"/>
        <dbReference type="ChEBI" id="CHEBI:30616"/>
        <dbReference type="ChEBI" id="CHEBI:83421"/>
        <dbReference type="ChEBI" id="CHEBI:456216"/>
        <dbReference type="EC" id="2.7.11.1"/>
    </reaction>
</comment>
<keyword evidence="4 9" id="KW-0547">Nucleotide-binding</keyword>
<protein>
    <recommendedName>
        <fullName evidence="1">non-specific serine/threonine protein kinase</fullName>
        <ecNumber evidence="1">2.7.11.1</ecNumber>
    </recommendedName>
</protein>
<reference evidence="12 13" key="1">
    <citation type="journal article" date="2009" name="Genome Res.">
        <title>Genome structure of a Saccharomyces cerevisiae strain widely used in bioethanol production.</title>
        <authorList>
            <person name="Argueso J.L."/>
            <person name="Carazzolle M.F."/>
            <person name="Mieczkowski P.A."/>
            <person name="Duarte F.M."/>
            <person name="Netto O.V."/>
            <person name="Missawa S.K."/>
            <person name="Galzerani F."/>
            <person name="Costa G.G."/>
            <person name="Vidal R.O."/>
            <person name="Noronha M.F."/>
            <person name="Dominska M."/>
            <person name="Andrietta M.G."/>
            <person name="Andrietta S.R."/>
            <person name="Cunha A.F."/>
            <person name="Gomes L.H."/>
            <person name="Tavares F.C."/>
            <person name="Alcarde A.R."/>
            <person name="Dietrich F.S."/>
            <person name="McCusker J.H."/>
            <person name="Petes T.D."/>
            <person name="Pereira G.A."/>
        </authorList>
    </citation>
    <scope>NUCLEOTIDE SEQUENCE [LARGE SCALE GENOMIC DNA]</scope>
    <source>
        <strain evidence="12 13">JAY291</strain>
    </source>
</reference>
<dbReference type="GO" id="GO:0004674">
    <property type="term" value="F:protein serine/threonine kinase activity"/>
    <property type="evidence" value="ECO:0007669"/>
    <property type="project" value="UniProtKB-KW"/>
</dbReference>
<dbReference type="FunFam" id="1.10.510.10:FF:001539">
    <property type="entry name" value="HRK1p Protein kinase"/>
    <property type="match status" value="1"/>
</dbReference>
<evidence type="ECO:0000256" key="10">
    <source>
        <dbReference type="SAM" id="MobiDB-lite"/>
    </source>
</evidence>
<evidence type="ECO:0000256" key="6">
    <source>
        <dbReference type="ARBA" id="ARBA00022840"/>
    </source>
</evidence>
<dbReference type="PANTHER" id="PTHR24343">
    <property type="entry name" value="SERINE/THREONINE KINASE"/>
    <property type="match status" value="1"/>
</dbReference>
<evidence type="ECO:0000259" key="11">
    <source>
        <dbReference type="PROSITE" id="PS50011"/>
    </source>
</evidence>
<evidence type="ECO:0000313" key="12">
    <source>
        <dbReference type="EMBL" id="EEU04835.1"/>
    </source>
</evidence>
<dbReference type="AlphaFoldDB" id="C7GWC3"/>
<comment type="caution">
    <text evidence="12">The sequence shown here is derived from an EMBL/GenBank/DDBJ whole genome shotgun (WGS) entry which is preliminary data.</text>
</comment>
<evidence type="ECO:0000256" key="5">
    <source>
        <dbReference type="ARBA" id="ARBA00022777"/>
    </source>
</evidence>
<feature type="region of interest" description="Disordered" evidence="10">
    <location>
        <begin position="1"/>
        <end position="32"/>
    </location>
</feature>